<keyword evidence="2" id="KW-1185">Reference proteome</keyword>
<protein>
    <submittedName>
        <fullName evidence="1">SAR116 cluster protein</fullName>
    </submittedName>
</protein>
<dbReference type="Proteomes" id="UP000204225">
    <property type="component" value="Segment"/>
</dbReference>
<name>A0AC59EXE9_9VIRU</name>
<sequence length="828" mass="86855">MRRLVFINKVGKNENSYVVGSTTGAQSRFVRSALKKHSSNNSQGLCCVMSDNDSKISFLITYAVTNINLTDLSVAERQELTNLLKDEFANSLNINRDLIVIDLTQAAGALVIYLCLKPETPNLKTLSDYFIGNASVKTSAENVIQTYLDTISVGTVGVTLQETQYVSYTATIPPSIYNVCTTAISIVNVKASNGNKYVLNNGSFYDPYVRYSLNNGYYELNNIPVAHPLAILNNSKTNLIKYVGDPSKKSSLTVSGTTDDGAYDFYHGDVRVYVYGDFTSVSLYCYSHGYMGGENLIQYDVLCPSVAITFPTITIGTLTAGVTDGSTTNDSAINLTFVTSVPTTNLVGADITVTNGVISNFTATSSTFYTATFTPIANGATTIQVLAGAFTDDVGNDNVASSEFNWTYFGTMPTIDISAGIVPDESTTGDPFLNLVFTSSALTTDFVAGDITVTNGVLSEFDGSGTIYTAKFTPTLAGDSPQIQTTINVGASVFTDPFGNGNTAATEFNWMYDASIPVVSITSSALDNGAANNDATVDLTFISTLNTTDFDETSIGTTNSTLTGFTPVSATTYTATLTPSGQGATGVTIGTGTFTGSADGNSNTAILPFIYNYDTTQPAMVIGSGTISNGGTNNDVIVGLTFTSSKPTNTFTESDIVVTNGVLNAFTITSSTTFTANFTPTAGYSGVITINVAGGLYVDAAGNSNTAATEFNWTQNINAPQSYNVGVTGPSSSAYVLSGSDSQGAVSGNNPDVNIDLGDTINFNVNASAHPFWLKTVVGAGTANPVSGGSITNNGTTSTTVSWTPTAAGTYYYVCQFHGAMNGKLIVT</sequence>
<dbReference type="EMBL" id="KC662249">
    <property type="protein sequence ID" value="AGM15613.1"/>
    <property type="molecule type" value="Genomic_DNA"/>
</dbReference>
<reference evidence="1 2" key="1">
    <citation type="journal article" date="2013" name="Proc. Natl. Acad. Sci. U.S.A.">
        <title>Genome of Phaeocystis globosa virus PgV-16T highlights the common ancestry of the largest known DNA viruses infecting eukaryotes.</title>
        <authorList>
            <person name="Santini S."/>
            <person name="Jeudy S."/>
            <person name="Bartoli J."/>
            <person name="Poirot O."/>
            <person name="Lescot M."/>
            <person name="Abergel C."/>
            <person name="Barbe V."/>
            <person name="Wommack K.E."/>
            <person name="Noordeloos A.A."/>
            <person name="Brussaard C.P."/>
            <person name="Claverie J.M."/>
        </authorList>
    </citation>
    <scope>NUCLEOTIDE SEQUENCE [LARGE SCALE GENOMIC DNA]</scope>
    <source>
        <strain evidence="1 2">16T</strain>
    </source>
</reference>
<gene>
    <name evidence="1" type="ORF">PGCG_00302</name>
</gene>
<evidence type="ECO:0000313" key="2">
    <source>
        <dbReference type="Proteomes" id="UP000204225"/>
    </source>
</evidence>
<organism evidence="1 2">
    <name type="scientific">Phaeocystis globosa virus PgV-16T</name>
    <dbReference type="NCBI Taxonomy" id="3071227"/>
    <lineage>
        <taxon>Viruses</taxon>
        <taxon>Varidnaviria</taxon>
        <taxon>Bamfordvirae</taxon>
        <taxon>Nucleocytoviricota</taxon>
        <taxon>Megaviricetes</taxon>
        <taxon>Imitervirales</taxon>
        <taxon>Mesomimiviridae</taxon>
        <taxon>Tethysvirus</taxon>
        <taxon>Tethysvirus hollandense</taxon>
    </lineage>
</organism>
<proteinExistence type="predicted"/>
<evidence type="ECO:0000313" key="1">
    <source>
        <dbReference type="EMBL" id="AGM15613.1"/>
    </source>
</evidence>
<accession>A0AC59EXE9</accession>